<dbReference type="InterPro" id="IPR037401">
    <property type="entry name" value="SnoaL-like"/>
</dbReference>
<dbReference type="Pfam" id="PF12680">
    <property type="entry name" value="SnoaL_2"/>
    <property type="match status" value="1"/>
</dbReference>
<feature type="domain" description="SnoaL-like" evidence="1">
    <location>
        <begin position="107"/>
        <end position="203"/>
    </location>
</feature>
<proteinExistence type="predicted"/>
<protein>
    <submittedName>
        <fullName evidence="2">Nuclear transport factor 2 family protein</fullName>
    </submittedName>
</protein>
<dbReference type="SUPFAM" id="SSF54427">
    <property type="entry name" value="NTF2-like"/>
    <property type="match status" value="1"/>
</dbReference>
<reference evidence="2 3" key="1">
    <citation type="submission" date="2019-03" db="EMBL/GenBank/DDBJ databases">
        <title>Draft genome sequences of novel Actinobacteria.</title>
        <authorList>
            <person name="Sahin N."/>
            <person name="Ay H."/>
            <person name="Saygin H."/>
        </authorList>
    </citation>
    <scope>NUCLEOTIDE SEQUENCE [LARGE SCALE GENOMIC DNA]</scope>
    <source>
        <strain evidence="2 3">DSM 45347</strain>
    </source>
</reference>
<evidence type="ECO:0000313" key="3">
    <source>
        <dbReference type="Proteomes" id="UP000295431"/>
    </source>
</evidence>
<dbReference type="InterPro" id="IPR032710">
    <property type="entry name" value="NTF2-like_dom_sf"/>
</dbReference>
<evidence type="ECO:0000259" key="1">
    <source>
        <dbReference type="Pfam" id="PF12680"/>
    </source>
</evidence>
<sequence length="220" mass="24327">MPAAPPRSPSRWPPLLRSPPRLAARPWRFHLSFRTRRPAPAVPIEATVSSMALIFQRICSTMSATIRTSGRSPMMTTDVPTGGHFDTLNAFYAAEQRYVTAGGREAGADFGEIAALFHPDLVCHQGPTLPYSGDWRGADGLERFFETFTATWSSLELSDIRYFSGETGIAITMRMQATAQTTGKHLDTTVAHFLIIEDGLIREFNVFYDDPVGVMEVTTP</sequence>
<dbReference type="AlphaFoldDB" id="A0A4R4P5B1"/>
<dbReference type="PANTHER" id="PTHR41252:SF1">
    <property type="entry name" value="BLR2505 PROTEIN"/>
    <property type="match status" value="1"/>
</dbReference>
<evidence type="ECO:0000313" key="2">
    <source>
        <dbReference type="EMBL" id="TDC17608.1"/>
    </source>
</evidence>
<name>A0A4R4P5B1_9ACTN</name>
<accession>A0A4R4P5B1</accession>
<gene>
    <name evidence="2" type="ORF">E1284_08495</name>
</gene>
<comment type="caution">
    <text evidence="2">The sequence shown here is derived from an EMBL/GenBank/DDBJ whole genome shotgun (WGS) entry which is preliminary data.</text>
</comment>
<keyword evidence="3" id="KW-1185">Reference proteome</keyword>
<dbReference type="OrthoDB" id="3574881at2"/>
<dbReference type="PANTHER" id="PTHR41252">
    <property type="entry name" value="BLR2505 PROTEIN"/>
    <property type="match status" value="1"/>
</dbReference>
<dbReference type="Gene3D" id="3.10.450.50">
    <property type="match status" value="1"/>
</dbReference>
<dbReference type="EMBL" id="SMJW01000030">
    <property type="protein sequence ID" value="TDC17608.1"/>
    <property type="molecule type" value="Genomic_DNA"/>
</dbReference>
<organism evidence="2 3">
    <name type="scientific">Actinomadura bangladeshensis</name>
    <dbReference type="NCBI Taxonomy" id="453573"/>
    <lineage>
        <taxon>Bacteria</taxon>
        <taxon>Bacillati</taxon>
        <taxon>Actinomycetota</taxon>
        <taxon>Actinomycetes</taxon>
        <taxon>Streptosporangiales</taxon>
        <taxon>Thermomonosporaceae</taxon>
        <taxon>Actinomadura</taxon>
    </lineage>
</organism>
<dbReference type="Proteomes" id="UP000295431">
    <property type="component" value="Unassembled WGS sequence"/>
</dbReference>